<dbReference type="InterPro" id="IPR049806">
    <property type="entry name" value="MasK-like_C"/>
</dbReference>
<feature type="transmembrane region" description="Helical" evidence="2">
    <location>
        <begin position="72"/>
        <end position="96"/>
    </location>
</feature>
<feature type="transmembrane region" description="Helical" evidence="2">
    <location>
        <begin position="123"/>
        <end position="143"/>
    </location>
</feature>
<keyword evidence="3" id="KW-0732">Signal</keyword>
<evidence type="ECO:0000313" key="4">
    <source>
        <dbReference type="EMBL" id="ACY15253.1"/>
    </source>
</evidence>
<organism evidence="4 5">
    <name type="scientific">Haliangium ochraceum (strain DSM 14365 / JCM 11303 / SMP-2)</name>
    <dbReference type="NCBI Taxonomy" id="502025"/>
    <lineage>
        <taxon>Bacteria</taxon>
        <taxon>Pseudomonadati</taxon>
        <taxon>Myxococcota</taxon>
        <taxon>Polyangia</taxon>
        <taxon>Haliangiales</taxon>
        <taxon>Kofleriaceae</taxon>
        <taxon>Haliangium</taxon>
    </lineage>
</organism>
<feature type="transmembrane region" description="Helical" evidence="2">
    <location>
        <begin position="272"/>
        <end position="290"/>
    </location>
</feature>
<evidence type="ECO:0000256" key="1">
    <source>
        <dbReference type="SAM" id="MobiDB-lite"/>
    </source>
</evidence>
<dbReference type="KEGG" id="hoh:Hoch_2724"/>
<dbReference type="Proteomes" id="UP000001880">
    <property type="component" value="Chromosome"/>
</dbReference>
<dbReference type="NCBIfam" id="NF033768">
    <property type="entry name" value="myxo_SS_tail"/>
    <property type="match status" value="1"/>
</dbReference>
<evidence type="ECO:0000313" key="5">
    <source>
        <dbReference type="Proteomes" id="UP000001880"/>
    </source>
</evidence>
<evidence type="ECO:0000256" key="3">
    <source>
        <dbReference type="SAM" id="SignalP"/>
    </source>
</evidence>
<protein>
    <recommendedName>
        <fullName evidence="6">TonB family protein</fullName>
    </recommendedName>
</protein>
<keyword evidence="2" id="KW-0472">Membrane</keyword>
<feature type="region of interest" description="Disordered" evidence="1">
    <location>
        <begin position="320"/>
        <end position="378"/>
    </location>
</feature>
<dbReference type="OrthoDB" id="5377858at2"/>
<dbReference type="EMBL" id="CP001804">
    <property type="protein sequence ID" value="ACY15253.1"/>
    <property type="molecule type" value="Genomic_DNA"/>
</dbReference>
<gene>
    <name evidence="4" type="ordered locus">Hoch_2724</name>
</gene>
<proteinExistence type="predicted"/>
<sequence length="597" mass="61838">MSSTSSLAPSAPPLSASASASATAATAHTAVATAAREHLEVVTLLGSSVVDVAYLEPAAPAAARRRHITMMVMAAGALLLALAGVAFARGLALAAVNEQALAAWMAAGDAPIYAFRPQRLHPIFDVLLFGALPGLLLLSWGLWRTRRAPVREQFTLGSAPDSDLSIAPPRGVALPTRFALARWQGDRPTVRIPRGARATLQRDGRADDIDTLAQLGTGRVSVDSAAGDIRCVELAAGESVRVELGRVALVLRRVPARRARSLRGALLPERRTTAFVLATAAAHLLLVLVLQSLPPAPYVLGLGPGIGPGTRITRIQRLADEQPPAPRTSGSEQTAMALPAPAAPGERLHRDSSGDNRPQRVSDRPPLGSRGSAEARAQARREGMLAFFQAQPSALDQLTSIGSLDAEVGVIDAYGTPEGMLGGATWGSFGSGPSGLGAGGTPFGGPGGTIGMGGFDTGTSKENNSYASCGGCGGFSRSGSGHITRVPQVKTCSGDECKADGALDKSIIRSRIQRQHERVRHCYERALLSAPALAGTLAVDFLISPEGAVLSVNTGGMQHAELNACVAGVVENIEFPRATTGGLTKVSYPFTFQPAGE</sequence>
<evidence type="ECO:0008006" key="6">
    <source>
        <dbReference type="Google" id="ProtNLM"/>
    </source>
</evidence>
<keyword evidence="2" id="KW-1133">Transmembrane helix</keyword>
<accession>D0LN76</accession>
<dbReference type="eggNOG" id="COG1716">
    <property type="taxonomic scope" value="Bacteria"/>
</dbReference>
<evidence type="ECO:0000256" key="2">
    <source>
        <dbReference type="SAM" id="Phobius"/>
    </source>
</evidence>
<dbReference type="AlphaFoldDB" id="D0LN76"/>
<dbReference type="RefSeq" id="WP_012827861.1">
    <property type="nucleotide sequence ID" value="NC_013440.1"/>
</dbReference>
<dbReference type="STRING" id="502025.Hoch_2724"/>
<feature type="signal peptide" evidence="3">
    <location>
        <begin position="1"/>
        <end position="24"/>
    </location>
</feature>
<reference evidence="4 5" key="1">
    <citation type="journal article" date="2010" name="Stand. Genomic Sci.">
        <title>Complete genome sequence of Haliangium ochraceum type strain (SMP-2).</title>
        <authorList>
            <consortium name="US DOE Joint Genome Institute (JGI-PGF)"/>
            <person name="Ivanova N."/>
            <person name="Daum C."/>
            <person name="Lang E."/>
            <person name="Abt B."/>
            <person name="Kopitz M."/>
            <person name="Saunders E."/>
            <person name="Lapidus A."/>
            <person name="Lucas S."/>
            <person name="Glavina Del Rio T."/>
            <person name="Nolan M."/>
            <person name="Tice H."/>
            <person name="Copeland A."/>
            <person name="Cheng J.F."/>
            <person name="Chen F."/>
            <person name="Bruce D."/>
            <person name="Goodwin L."/>
            <person name="Pitluck S."/>
            <person name="Mavromatis K."/>
            <person name="Pati A."/>
            <person name="Mikhailova N."/>
            <person name="Chen A."/>
            <person name="Palaniappan K."/>
            <person name="Land M."/>
            <person name="Hauser L."/>
            <person name="Chang Y.J."/>
            <person name="Jeffries C.D."/>
            <person name="Detter J.C."/>
            <person name="Brettin T."/>
            <person name="Rohde M."/>
            <person name="Goker M."/>
            <person name="Bristow J."/>
            <person name="Markowitz V."/>
            <person name="Eisen J.A."/>
            <person name="Hugenholtz P."/>
            <person name="Kyrpides N.C."/>
            <person name="Klenk H.P."/>
        </authorList>
    </citation>
    <scope>NUCLEOTIDE SEQUENCE [LARGE SCALE GENOMIC DNA]</scope>
    <source>
        <strain evidence="5">DSM 14365 / CIP 107738 / JCM 11303 / AJ 13395 / SMP-2</strain>
    </source>
</reference>
<dbReference type="HOGENOM" id="CLU_456915_0_0_7"/>
<feature type="chain" id="PRO_5003010290" description="TonB family protein" evidence="3">
    <location>
        <begin position="25"/>
        <end position="597"/>
    </location>
</feature>
<feature type="compositionally biased region" description="Basic and acidic residues" evidence="1">
    <location>
        <begin position="346"/>
        <end position="363"/>
    </location>
</feature>
<name>D0LN76_HALO1</name>
<keyword evidence="2" id="KW-0812">Transmembrane</keyword>
<keyword evidence="5" id="KW-1185">Reference proteome</keyword>